<gene>
    <name evidence="1" type="ORF">RPERSI_LOCUS34994</name>
</gene>
<organism evidence="1 2">
    <name type="scientific">Racocetra persica</name>
    <dbReference type="NCBI Taxonomy" id="160502"/>
    <lineage>
        <taxon>Eukaryota</taxon>
        <taxon>Fungi</taxon>
        <taxon>Fungi incertae sedis</taxon>
        <taxon>Mucoromycota</taxon>
        <taxon>Glomeromycotina</taxon>
        <taxon>Glomeromycetes</taxon>
        <taxon>Diversisporales</taxon>
        <taxon>Gigasporaceae</taxon>
        <taxon>Racocetra</taxon>
    </lineage>
</organism>
<sequence>VIMYRFYWYPLYLSPTCKIPGPPIDHFLLGNVIRLVNEEPAEPQFDWA</sequence>
<protein>
    <submittedName>
        <fullName evidence="1">2275_t:CDS:1</fullName>
    </submittedName>
</protein>
<name>A0ACA9ST78_9GLOM</name>
<dbReference type="Proteomes" id="UP000789920">
    <property type="component" value="Unassembled WGS sequence"/>
</dbReference>
<feature type="non-terminal residue" evidence="1">
    <location>
        <position position="48"/>
    </location>
</feature>
<feature type="non-terminal residue" evidence="1">
    <location>
        <position position="1"/>
    </location>
</feature>
<accession>A0ACA9ST78</accession>
<dbReference type="EMBL" id="CAJVQC010159638">
    <property type="protein sequence ID" value="CAG8848189.1"/>
    <property type="molecule type" value="Genomic_DNA"/>
</dbReference>
<proteinExistence type="predicted"/>
<evidence type="ECO:0000313" key="2">
    <source>
        <dbReference type="Proteomes" id="UP000789920"/>
    </source>
</evidence>
<keyword evidence="2" id="KW-1185">Reference proteome</keyword>
<comment type="caution">
    <text evidence="1">The sequence shown here is derived from an EMBL/GenBank/DDBJ whole genome shotgun (WGS) entry which is preliminary data.</text>
</comment>
<evidence type="ECO:0000313" key="1">
    <source>
        <dbReference type="EMBL" id="CAG8848189.1"/>
    </source>
</evidence>
<reference evidence="1" key="1">
    <citation type="submission" date="2021-06" db="EMBL/GenBank/DDBJ databases">
        <authorList>
            <person name="Kallberg Y."/>
            <person name="Tangrot J."/>
            <person name="Rosling A."/>
        </authorList>
    </citation>
    <scope>NUCLEOTIDE SEQUENCE</scope>
    <source>
        <strain evidence="1">MA461A</strain>
    </source>
</reference>